<dbReference type="KEGG" id="parq:DSM112329_01730"/>
<proteinExistence type="predicted"/>
<dbReference type="SMART" id="SM00563">
    <property type="entry name" value="PlsC"/>
    <property type="match status" value="1"/>
</dbReference>
<dbReference type="PANTHER" id="PTHR10434">
    <property type="entry name" value="1-ACYL-SN-GLYCEROL-3-PHOSPHATE ACYLTRANSFERASE"/>
    <property type="match status" value="1"/>
</dbReference>
<evidence type="ECO:0000256" key="1">
    <source>
        <dbReference type="ARBA" id="ARBA00022679"/>
    </source>
</evidence>
<accession>A0AAU7AT96</accession>
<keyword evidence="2" id="KW-0012">Acyltransferase</keyword>
<organism evidence="4">
    <name type="scientific">Paraconexibacter sp. AEG42_29</name>
    <dbReference type="NCBI Taxonomy" id="2997339"/>
    <lineage>
        <taxon>Bacteria</taxon>
        <taxon>Bacillati</taxon>
        <taxon>Actinomycetota</taxon>
        <taxon>Thermoleophilia</taxon>
        <taxon>Solirubrobacterales</taxon>
        <taxon>Paraconexibacteraceae</taxon>
        <taxon>Paraconexibacter</taxon>
    </lineage>
</organism>
<dbReference type="AlphaFoldDB" id="A0AAU7AT96"/>
<dbReference type="Pfam" id="PF01553">
    <property type="entry name" value="Acyltransferase"/>
    <property type="match status" value="1"/>
</dbReference>
<dbReference type="GO" id="GO:0006654">
    <property type="term" value="P:phosphatidic acid biosynthetic process"/>
    <property type="evidence" value="ECO:0007669"/>
    <property type="project" value="TreeGrafter"/>
</dbReference>
<dbReference type="InterPro" id="IPR002123">
    <property type="entry name" value="Plipid/glycerol_acylTrfase"/>
</dbReference>
<name>A0AAU7AT96_9ACTN</name>
<evidence type="ECO:0000256" key="2">
    <source>
        <dbReference type="ARBA" id="ARBA00023315"/>
    </source>
</evidence>
<sequence length="212" mass="23059">MAEPVPAMYRVAMGATTPAVKWWGRLQVAGLEHLPEEGPVILAGNHDSWWDSVAVGIAGLPRRQVKALAKASLWERPGLGRVLDGMGQIPINRGAGDAHALERAIQELRLGACIGVFPEGTRARGRELRARTGLGRLAAAVPETEIRCCAVTGTSDISRFPYRPLVTVRFFVPRGGGLLRGEAPGELAKRLLDEIREQAPVVRSVPRRLDRR</sequence>
<evidence type="ECO:0000259" key="3">
    <source>
        <dbReference type="SMART" id="SM00563"/>
    </source>
</evidence>
<dbReference type="PANTHER" id="PTHR10434:SF11">
    <property type="entry name" value="1-ACYL-SN-GLYCEROL-3-PHOSPHATE ACYLTRANSFERASE"/>
    <property type="match status" value="1"/>
</dbReference>
<keyword evidence="1" id="KW-0808">Transferase</keyword>
<reference evidence="4" key="1">
    <citation type="submission" date="2022-12" db="EMBL/GenBank/DDBJ databases">
        <title>Paraconexibacter alkalitolerans sp. nov. and Baekduia alba sp. nov., isolated from soil and emended description of the genera Paraconexibacter (Chun et al., 2020) and Baekduia (An et al., 2020).</title>
        <authorList>
            <person name="Vieira S."/>
            <person name="Huber K.J."/>
            <person name="Geppert A."/>
            <person name="Wolf J."/>
            <person name="Neumann-Schaal M."/>
            <person name="Muesken M."/>
            <person name="Overmann J."/>
        </authorList>
    </citation>
    <scope>NUCLEOTIDE SEQUENCE</scope>
    <source>
        <strain evidence="4">AEG42_29</strain>
    </source>
</reference>
<gene>
    <name evidence="4" type="ORF">DSM112329_01730</name>
</gene>
<dbReference type="GO" id="GO:0003841">
    <property type="term" value="F:1-acylglycerol-3-phosphate O-acyltransferase activity"/>
    <property type="evidence" value="ECO:0007669"/>
    <property type="project" value="TreeGrafter"/>
</dbReference>
<feature type="domain" description="Phospholipid/glycerol acyltransferase" evidence="3">
    <location>
        <begin position="40"/>
        <end position="154"/>
    </location>
</feature>
<evidence type="ECO:0000313" key="4">
    <source>
        <dbReference type="EMBL" id="XAY04892.1"/>
    </source>
</evidence>
<dbReference type="SUPFAM" id="SSF69593">
    <property type="entry name" value="Glycerol-3-phosphate (1)-acyltransferase"/>
    <property type="match status" value="1"/>
</dbReference>
<protein>
    <recommendedName>
        <fullName evidence="3">Phospholipid/glycerol acyltransferase domain-containing protein</fullName>
    </recommendedName>
</protein>
<dbReference type="RefSeq" id="WP_354701418.1">
    <property type="nucleotide sequence ID" value="NZ_CP114014.1"/>
</dbReference>
<dbReference type="CDD" id="cd07989">
    <property type="entry name" value="LPLAT_AGPAT-like"/>
    <property type="match status" value="1"/>
</dbReference>
<dbReference type="EMBL" id="CP114014">
    <property type="protein sequence ID" value="XAY04892.1"/>
    <property type="molecule type" value="Genomic_DNA"/>
</dbReference>